<evidence type="ECO:0000313" key="2">
    <source>
        <dbReference type="EMBL" id="KAK5617420.1"/>
    </source>
</evidence>
<feature type="region of interest" description="Disordered" evidence="1">
    <location>
        <begin position="92"/>
        <end position="115"/>
    </location>
</feature>
<reference evidence="2 3" key="1">
    <citation type="submission" date="2021-06" db="EMBL/GenBank/DDBJ databases">
        <authorList>
            <person name="Palmer J.M."/>
        </authorList>
    </citation>
    <scope>NUCLEOTIDE SEQUENCE [LARGE SCALE GENOMIC DNA]</scope>
    <source>
        <strain evidence="2 3">MEX-2019</strain>
        <tissue evidence="2">Muscle</tissue>
    </source>
</reference>
<proteinExistence type="predicted"/>
<comment type="caution">
    <text evidence="2">The sequence shown here is derived from an EMBL/GenBank/DDBJ whole genome shotgun (WGS) entry which is preliminary data.</text>
</comment>
<dbReference type="Proteomes" id="UP001311232">
    <property type="component" value="Unassembled WGS sequence"/>
</dbReference>
<protein>
    <submittedName>
        <fullName evidence="2">Uncharacterized protein</fullName>
    </submittedName>
</protein>
<name>A0AAV9S807_9TELE</name>
<evidence type="ECO:0000256" key="1">
    <source>
        <dbReference type="SAM" id="MobiDB-lite"/>
    </source>
</evidence>
<dbReference type="EMBL" id="JAHHUM010000724">
    <property type="protein sequence ID" value="KAK5617420.1"/>
    <property type="molecule type" value="Genomic_DNA"/>
</dbReference>
<accession>A0AAV9S807</accession>
<organism evidence="2 3">
    <name type="scientific">Crenichthys baileyi</name>
    <name type="common">White River springfish</name>
    <dbReference type="NCBI Taxonomy" id="28760"/>
    <lineage>
        <taxon>Eukaryota</taxon>
        <taxon>Metazoa</taxon>
        <taxon>Chordata</taxon>
        <taxon>Craniata</taxon>
        <taxon>Vertebrata</taxon>
        <taxon>Euteleostomi</taxon>
        <taxon>Actinopterygii</taxon>
        <taxon>Neopterygii</taxon>
        <taxon>Teleostei</taxon>
        <taxon>Neoteleostei</taxon>
        <taxon>Acanthomorphata</taxon>
        <taxon>Ovalentaria</taxon>
        <taxon>Atherinomorphae</taxon>
        <taxon>Cyprinodontiformes</taxon>
        <taxon>Goodeidae</taxon>
        <taxon>Crenichthys</taxon>
    </lineage>
</organism>
<evidence type="ECO:0000313" key="3">
    <source>
        <dbReference type="Proteomes" id="UP001311232"/>
    </source>
</evidence>
<keyword evidence="3" id="KW-1185">Reference proteome</keyword>
<dbReference type="AlphaFoldDB" id="A0AAV9S807"/>
<sequence>MPPSSYIHPSSPPSQEELIGTQKADIWDPFPLMEKPFLWGIHLERFEGGAGWGEGSSLWVESTEANCVPESSQQRPCLYDAEWSGFPSLKEGQWDRGRQFGRPTERAASTHSYGG</sequence>
<gene>
    <name evidence="2" type="ORF">CRENBAI_006368</name>
</gene>